<protein>
    <submittedName>
        <fullName evidence="1">Uncharacterized protein</fullName>
    </submittedName>
</protein>
<evidence type="ECO:0000313" key="1">
    <source>
        <dbReference type="EMBL" id="KEZ14753.1"/>
    </source>
</evidence>
<name>A0A084E9W1_SPHYA</name>
<evidence type="ECO:0000313" key="2">
    <source>
        <dbReference type="Proteomes" id="UP000028534"/>
    </source>
</evidence>
<reference evidence="1 2" key="1">
    <citation type="submission" date="2014-03" db="EMBL/GenBank/DDBJ databases">
        <title>Genome sequence of Sphingobium yanoikuyae B1.</title>
        <authorList>
            <person name="Gan H.M."/>
            <person name="Gan H.Y."/>
            <person name="Savka M.A."/>
        </authorList>
    </citation>
    <scope>NUCLEOTIDE SEQUENCE [LARGE SCALE GENOMIC DNA]</scope>
    <source>
        <strain evidence="1 2">B1</strain>
    </source>
</reference>
<sequence>MECGLRMKCSPETFGPGCYFDDEIRQITGRCIDPCRLDLCGGFDVHCHSFGRSF</sequence>
<accession>A0A084E9W1</accession>
<proteinExistence type="predicted"/>
<comment type="caution">
    <text evidence="1">The sequence shown here is derived from an EMBL/GenBank/DDBJ whole genome shotgun (WGS) entry which is preliminary data.</text>
</comment>
<dbReference type="AlphaFoldDB" id="A0A084E9W1"/>
<dbReference type="EMBL" id="JGVR01000047">
    <property type="protein sequence ID" value="KEZ14753.1"/>
    <property type="molecule type" value="Genomic_DNA"/>
</dbReference>
<organism evidence="1 2">
    <name type="scientific">Sphingobium yanoikuyae</name>
    <name type="common">Sphingomonas yanoikuyae</name>
    <dbReference type="NCBI Taxonomy" id="13690"/>
    <lineage>
        <taxon>Bacteria</taxon>
        <taxon>Pseudomonadati</taxon>
        <taxon>Pseudomonadota</taxon>
        <taxon>Alphaproteobacteria</taxon>
        <taxon>Sphingomonadales</taxon>
        <taxon>Sphingomonadaceae</taxon>
        <taxon>Sphingobium</taxon>
    </lineage>
</organism>
<dbReference type="PATRIC" id="fig|13690.10.peg.4799"/>
<gene>
    <name evidence="1" type="ORF">CP98_04658</name>
</gene>
<dbReference type="Proteomes" id="UP000028534">
    <property type="component" value="Unassembled WGS sequence"/>
</dbReference>